<evidence type="ECO:0000313" key="3">
    <source>
        <dbReference type="Proteomes" id="UP001194746"/>
    </source>
</evidence>
<protein>
    <submittedName>
        <fullName evidence="2">Uncharacterized protein</fullName>
    </submittedName>
</protein>
<accession>A0AAD4CAJ4</accession>
<evidence type="ECO:0000313" key="2">
    <source>
        <dbReference type="EMBL" id="KAF9882876.1"/>
    </source>
</evidence>
<feature type="region of interest" description="Disordered" evidence="1">
    <location>
        <begin position="1"/>
        <end position="25"/>
    </location>
</feature>
<sequence length="249" mass="26198">MSCPVPTSQTVPVNGEEISSQPSIYPSPAVSVSTVTRRVTVHNVTSNEKDSATSQAGAPHIKAQATVPTTAEYRTPAILSVTEATGDSSIYPTFSAAPPSGPASTIAGAKASTSADGESSITTVKSLHPLPTITKPLINPDVIFTDSNVTIGLYIVDSINAQPGDSVLFCFYDPYVLYDSELNSPCRAPRLSQNTVLNTGISSYQFAVQSTEPVWFSAGLYNNPDKCNNQTVFTVNPGGDMAIFLENAS</sequence>
<name>A0AAD4CAJ4_ASPNN</name>
<feature type="region of interest" description="Disordered" evidence="1">
    <location>
        <begin position="44"/>
        <end position="67"/>
    </location>
</feature>
<dbReference type="Proteomes" id="UP001194746">
    <property type="component" value="Unassembled WGS sequence"/>
</dbReference>
<keyword evidence="3" id="KW-1185">Reference proteome</keyword>
<reference evidence="2" key="2">
    <citation type="submission" date="2020-02" db="EMBL/GenBank/DDBJ databases">
        <authorList>
            <person name="Gilchrist C.L.M."/>
            <person name="Chooi Y.-H."/>
        </authorList>
    </citation>
    <scope>NUCLEOTIDE SEQUENCE</scope>
    <source>
        <strain evidence="2">MST-FP2251</strain>
    </source>
</reference>
<gene>
    <name evidence="2" type="ORF">FE257_004933</name>
</gene>
<evidence type="ECO:0000256" key="1">
    <source>
        <dbReference type="SAM" id="MobiDB-lite"/>
    </source>
</evidence>
<dbReference type="AlphaFoldDB" id="A0AAD4CAJ4"/>
<organism evidence="2 3">
    <name type="scientific">Aspergillus nanangensis</name>
    <dbReference type="NCBI Taxonomy" id="2582783"/>
    <lineage>
        <taxon>Eukaryota</taxon>
        <taxon>Fungi</taxon>
        <taxon>Dikarya</taxon>
        <taxon>Ascomycota</taxon>
        <taxon>Pezizomycotina</taxon>
        <taxon>Eurotiomycetes</taxon>
        <taxon>Eurotiomycetidae</taxon>
        <taxon>Eurotiales</taxon>
        <taxon>Aspergillaceae</taxon>
        <taxon>Aspergillus</taxon>
        <taxon>Aspergillus subgen. Circumdati</taxon>
    </lineage>
</organism>
<proteinExistence type="predicted"/>
<feature type="compositionally biased region" description="Polar residues" evidence="1">
    <location>
        <begin position="1"/>
        <end position="24"/>
    </location>
</feature>
<comment type="caution">
    <text evidence="2">The sequence shown here is derived from an EMBL/GenBank/DDBJ whole genome shotgun (WGS) entry which is preliminary data.</text>
</comment>
<dbReference type="EMBL" id="VCAU01000206">
    <property type="protein sequence ID" value="KAF9882876.1"/>
    <property type="molecule type" value="Genomic_DNA"/>
</dbReference>
<reference evidence="2" key="1">
    <citation type="journal article" date="2019" name="Beilstein J. Org. Chem.">
        <title>Nanangenines: drimane sesquiterpenoids as the dominant metabolite cohort of a novel Australian fungus, Aspergillus nanangensis.</title>
        <authorList>
            <person name="Lacey H.J."/>
            <person name="Gilchrist C.L.M."/>
            <person name="Crombie A."/>
            <person name="Kalaitzis J.A."/>
            <person name="Vuong D."/>
            <person name="Rutledge P.J."/>
            <person name="Turner P."/>
            <person name="Pitt J.I."/>
            <person name="Lacey E."/>
            <person name="Chooi Y.H."/>
            <person name="Piggott A.M."/>
        </authorList>
    </citation>
    <scope>NUCLEOTIDE SEQUENCE</scope>
    <source>
        <strain evidence="2">MST-FP2251</strain>
    </source>
</reference>